<evidence type="ECO:0000256" key="2">
    <source>
        <dbReference type="SAM" id="MobiDB-lite"/>
    </source>
</evidence>
<dbReference type="GO" id="GO:0031124">
    <property type="term" value="P:mRNA 3'-end processing"/>
    <property type="evidence" value="ECO:0007669"/>
    <property type="project" value="TreeGrafter"/>
</dbReference>
<dbReference type="SMART" id="SM00582">
    <property type="entry name" value="RPR"/>
    <property type="match status" value="1"/>
</dbReference>
<dbReference type="PANTHER" id="PTHR12460">
    <property type="entry name" value="CYCLIN-DEPENDENT KINASE INHIBITOR-RELATED PROTEIN"/>
    <property type="match status" value="1"/>
</dbReference>
<evidence type="ECO:0000256" key="1">
    <source>
        <dbReference type="ARBA" id="ARBA00022664"/>
    </source>
</evidence>
<feature type="compositionally biased region" description="Pro residues" evidence="2">
    <location>
        <begin position="450"/>
        <end position="460"/>
    </location>
</feature>
<comment type="caution">
    <text evidence="4">The sequence shown here is derived from an EMBL/GenBank/DDBJ whole genome shotgun (WGS) entry which is preliminary data.</text>
</comment>
<dbReference type="AlphaFoldDB" id="A0AAV3PPZ9"/>
<dbReference type="PANTHER" id="PTHR12460:SF0">
    <property type="entry name" value="CID DOMAIN-CONTAINING PROTEIN-RELATED"/>
    <property type="match status" value="1"/>
</dbReference>
<dbReference type="InterPro" id="IPR008942">
    <property type="entry name" value="ENTH_VHS"/>
</dbReference>
<dbReference type="Pfam" id="PF04818">
    <property type="entry name" value="CID"/>
    <property type="match status" value="1"/>
</dbReference>
<dbReference type="GO" id="GO:0004860">
    <property type="term" value="F:protein kinase inhibitor activity"/>
    <property type="evidence" value="ECO:0007669"/>
    <property type="project" value="UniProtKB-KW"/>
</dbReference>
<organism evidence="4 5">
    <name type="scientific">Lithospermum erythrorhizon</name>
    <name type="common">Purple gromwell</name>
    <name type="synonym">Lithospermum officinale var. erythrorhizon</name>
    <dbReference type="NCBI Taxonomy" id="34254"/>
    <lineage>
        <taxon>Eukaryota</taxon>
        <taxon>Viridiplantae</taxon>
        <taxon>Streptophyta</taxon>
        <taxon>Embryophyta</taxon>
        <taxon>Tracheophyta</taxon>
        <taxon>Spermatophyta</taxon>
        <taxon>Magnoliopsida</taxon>
        <taxon>eudicotyledons</taxon>
        <taxon>Gunneridae</taxon>
        <taxon>Pentapetalae</taxon>
        <taxon>asterids</taxon>
        <taxon>lamiids</taxon>
        <taxon>Boraginales</taxon>
        <taxon>Boraginaceae</taxon>
        <taxon>Boraginoideae</taxon>
        <taxon>Lithospermeae</taxon>
        <taxon>Lithospermum</taxon>
    </lineage>
</organism>
<accession>A0AAV3PPZ9</accession>
<gene>
    <name evidence="4" type="ORF">LIER_11978</name>
</gene>
<dbReference type="PROSITE" id="PS51391">
    <property type="entry name" value="CID"/>
    <property type="match status" value="1"/>
</dbReference>
<keyword evidence="4" id="KW-0649">Protein kinase inhibitor</keyword>
<dbReference type="Gene3D" id="1.25.40.90">
    <property type="match status" value="1"/>
</dbReference>
<dbReference type="EMBL" id="BAABME010002261">
    <property type="protein sequence ID" value="GAA0153829.1"/>
    <property type="molecule type" value="Genomic_DNA"/>
</dbReference>
<reference evidence="4 5" key="1">
    <citation type="submission" date="2024-01" db="EMBL/GenBank/DDBJ databases">
        <title>The complete chloroplast genome sequence of Lithospermum erythrorhizon: insights into the phylogenetic relationship among Boraginaceae species and the maternal lineages of purple gromwells.</title>
        <authorList>
            <person name="Okada T."/>
            <person name="Watanabe K."/>
        </authorList>
    </citation>
    <scope>NUCLEOTIDE SEQUENCE [LARGE SCALE GENOMIC DNA]</scope>
</reference>
<dbReference type="Proteomes" id="UP001454036">
    <property type="component" value="Unassembled WGS sequence"/>
</dbReference>
<proteinExistence type="predicted"/>
<dbReference type="GO" id="GO:0000993">
    <property type="term" value="F:RNA polymerase II complex binding"/>
    <property type="evidence" value="ECO:0007669"/>
    <property type="project" value="TreeGrafter"/>
</dbReference>
<keyword evidence="5" id="KW-1185">Reference proteome</keyword>
<dbReference type="InterPro" id="IPR006569">
    <property type="entry name" value="CID_dom"/>
</dbReference>
<evidence type="ECO:0000259" key="3">
    <source>
        <dbReference type="PROSITE" id="PS51391"/>
    </source>
</evidence>
<sequence>MGNEDFNGQTLAEKLSKLNSSQQSIELLSHWCVSFRKKAKQIVEAWDRSFKPAQCEQRVSLLFLANDILQNSRRKGSEFVNEFWKVLPDIMKNVHENGDDKVKKVAARLVNIWEERKVFGTRGLKDLLGKDSLLPVNRGSSLPIISGKSSNPIKILKKDSHSLRIKLAVGAMPEKIVSAFQVVHDENSNEETAIGKYEGAISHVEELEKDVGKFCGQGGLQCSELIDKIKEQEDILRQSIGQLENAEATRVLLVSHLKEALSDQESMLQHIRNKLQVARDGSEQTANLRQRLTSPSPHALPANAQQKQTKKAVESNMQPAQLTNTPLSPSNLPVAPVASPKVNDEDSKKAAAAAVAAKLAASTSSAQMLTSILSSLVAEEAASFSSGLQPPGFSSLPFAPTDKRPRLDNNPEASNPSYFANSQQPVTNMPLGSSLGVQSTSQANQIQAPFIPPPTPPLGNTPPGQSVQSSGMMMGMMPHAYGAGNLPPPSLPGQIAMGQVRPSVQTQGSQQQIQQLQSPQAMQQQQQQQQSATGSYYQPPGIGFYGQRHQTSTPPVLRQ</sequence>
<feature type="region of interest" description="Disordered" evidence="2">
    <location>
        <begin position="385"/>
        <end position="559"/>
    </location>
</feature>
<feature type="compositionally biased region" description="Polar residues" evidence="2">
    <location>
        <begin position="411"/>
        <end position="447"/>
    </location>
</feature>
<dbReference type="SUPFAM" id="SSF48464">
    <property type="entry name" value="ENTH/VHS domain"/>
    <property type="match status" value="1"/>
</dbReference>
<feature type="compositionally biased region" description="Low complexity" evidence="2">
    <location>
        <begin position="503"/>
        <end position="531"/>
    </location>
</feature>
<dbReference type="CDD" id="cd16981">
    <property type="entry name" value="CID_RPRD_like"/>
    <property type="match status" value="1"/>
</dbReference>
<protein>
    <submittedName>
        <fullName evidence="4">Kinase inhibitor</fullName>
    </submittedName>
</protein>
<feature type="region of interest" description="Disordered" evidence="2">
    <location>
        <begin position="315"/>
        <end position="343"/>
    </location>
</feature>
<dbReference type="FunFam" id="1.25.40.90:FF:000018">
    <property type="entry name" value="ENTH/VHS family protein isoform 1"/>
    <property type="match status" value="1"/>
</dbReference>
<keyword evidence="1" id="KW-0507">mRNA processing</keyword>
<evidence type="ECO:0000313" key="4">
    <source>
        <dbReference type="EMBL" id="GAA0153829.1"/>
    </source>
</evidence>
<name>A0AAV3PPZ9_LITER</name>
<feature type="compositionally biased region" description="Polar residues" evidence="2">
    <location>
        <begin position="315"/>
        <end position="331"/>
    </location>
</feature>
<feature type="domain" description="CID" evidence="3">
    <location>
        <begin position="3"/>
        <end position="135"/>
    </location>
</feature>
<feature type="compositionally biased region" description="Polar residues" evidence="2">
    <location>
        <begin position="548"/>
        <end position="559"/>
    </location>
</feature>
<dbReference type="GO" id="GO:0005634">
    <property type="term" value="C:nucleus"/>
    <property type="evidence" value="ECO:0007669"/>
    <property type="project" value="UniProtKB-ARBA"/>
</dbReference>
<evidence type="ECO:0000313" key="5">
    <source>
        <dbReference type="Proteomes" id="UP001454036"/>
    </source>
</evidence>